<gene>
    <name evidence="2" type="ORF">EDD33_1755</name>
</gene>
<reference evidence="2 3" key="1">
    <citation type="submission" date="2018-11" db="EMBL/GenBank/DDBJ databases">
        <title>Sequencing the genomes of 1000 actinobacteria strains.</title>
        <authorList>
            <person name="Klenk H.-P."/>
        </authorList>
    </citation>
    <scope>NUCLEOTIDE SEQUENCE [LARGE SCALE GENOMIC DNA]</scope>
    <source>
        <strain evidence="2 3">DSM 12652</strain>
    </source>
</reference>
<accession>A0A3N2CTX6</accession>
<name>A0A3N2CTX6_9ACTN</name>
<keyword evidence="3" id="KW-1185">Reference proteome</keyword>
<protein>
    <submittedName>
        <fullName evidence="2">Uncharacterized protein</fullName>
    </submittedName>
</protein>
<feature type="compositionally biased region" description="Basic residues" evidence="1">
    <location>
        <begin position="81"/>
        <end position="93"/>
    </location>
</feature>
<evidence type="ECO:0000256" key="1">
    <source>
        <dbReference type="SAM" id="MobiDB-lite"/>
    </source>
</evidence>
<feature type="region of interest" description="Disordered" evidence="1">
    <location>
        <begin position="65"/>
        <end position="189"/>
    </location>
</feature>
<dbReference type="Proteomes" id="UP000281738">
    <property type="component" value="Unassembled WGS sequence"/>
</dbReference>
<feature type="region of interest" description="Disordered" evidence="1">
    <location>
        <begin position="221"/>
        <end position="289"/>
    </location>
</feature>
<organism evidence="2 3">
    <name type="scientific">Nocardioides aurantiacus</name>
    <dbReference type="NCBI Taxonomy" id="86796"/>
    <lineage>
        <taxon>Bacteria</taxon>
        <taxon>Bacillati</taxon>
        <taxon>Actinomycetota</taxon>
        <taxon>Actinomycetes</taxon>
        <taxon>Propionibacteriales</taxon>
        <taxon>Nocardioidaceae</taxon>
        <taxon>Nocardioides</taxon>
    </lineage>
</organism>
<feature type="region of interest" description="Disordered" evidence="1">
    <location>
        <begin position="1"/>
        <end position="52"/>
    </location>
</feature>
<sequence>MSIPLCRCDRSPRPRSDSLAPPAGHANGEPSPTCGVSAQRRGHSCPSHLGATDAPHHHLATCLNHRGARPRTGSPAGPGRVAHRHRPGRRRPPLRPQRGRGMGADSRRRGQRHPRRRRRQRHLPAHQAAHAAVHQLRRPAQDRRPPRLEPPPAGPQRTAAAPRGLHRHGSRAPGRDEPPQQRQVRVSRRDQAARLLPEQAHRDQLPRHCLGAPLHSVSPMSVSAWSSTTRPRTPASTTTTRSATAARSTRSSAGSRPGSGATSDAAPGREGWTHGTGTDQAPDSHGVHRPRSTAVLDRHAVEPTPGPQARHQHLELVRRHRPRLRGRNHLGRLHRRGTYADGVFTLTRPPTPEPLNWLQRDAYGTRSAEVAARGAHPSEAIPWIARVSPPGGWPVVDAATTTQETLE</sequence>
<comment type="caution">
    <text evidence="2">The sequence shown here is derived from an EMBL/GenBank/DDBJ whole genome shotgun (WGS) entry which is preliminary data.</text>
</comment>
<proteinExistence type="predicted"/>
<evidence type="ECO:0000313" key="2">
    <source>
        <dbReference type="EMBL" id="ROR90906.1"/>
    </source>
</evidence>
<evidence type="ECO:0000313" key="3">
    <source>
        <dbReference type="Proteomes" id="UP000281738"/>
    </source>
</evidence>
<dbReference type="AlphaFoldDB" id="A0A3N2CTX6"/>
<feature type="compositionally biased region" description="Basic and acidic residues" evidence="1">
    <location>
        <begin position="7"/>
        <end position="16"/>
    </location>
</feature>
<feature type="compositionally biased region" description="Low complexity" evidence="1">
    <location>
        <begin position="125"/>
        <end position="134"/>
    </location>
</feature>
<dbReference type="EMBL" id="RKHO01000001">
    <property type="protein sequence ID" value="ROR90906.1"/>
    <property type="molecule type" value="Genomic_DNA"/>
</dbReference>
<feature type="compositionally biased region" description="Basic residues" evidence="1">
    <location>
        <begin position="109"/>
        <end position="124"/>
    </location>
</feature>
<feature type="compositionally biased region" description="Low complexity" evidence="1">
    <location>
        <begin position="221"/>
        <end position="263"/>
    </location>
</feature>